<keyword evidence="5" id="KW-1185">Reference proteome</keyword>
<dbReference type="GO" id="GO:0006357">
    <property type="term" value="P:regulation of transcription by RNA polymerase II"/>
    <property type="evidence" value="ECO:0007669"/>
    <property type="project" value="InterPro"/>
</dbReference>
<dbReference type="PANTHER" id="PTHR14898">
    <property type="entry name" value="ENHANCER OF POLYCOMB"/>
    <property type="match status" value="1"/>
</dbReference>
<feature type="region of interest" description="Disordered" evidence="1">
    <location>
        <begin position="525"/>
        <end position="597"/>
    </location>
</feature>
<comment type="caution">
    <text evidence="4">The sequence shown here is derived from an EMBL/GenBank/DDBJ whole genome shotgun (WGS) entry which is preliminary data.</text>
</comment>
<feature type="compositionally biased region" description="Low complexity" evidence="1">
    <location>
        <begin position="779"/>
        <end position="797"/>
    </location>
</feature>
<dbReference type="Proteomes" id="UP000664859">
    <property type="component" value="Unassembled WGS sequence"/>
</dbReference>
<feature type="compositionally biased region" description="Low complexity" evidence="1">
    <location>
        <begin position="42"/>
        <end position="58"/>
    </location>
</feature>
<sequence length="912" mass="95791">MVSTRTRTPPPVQANGEVTLAAVKDKFQPPATHTARVQVLRQARAPTAARASPAPAKAMPTPHLKTAAAAKPAPPVTRAVRARPIDVDRKLLVIKPGDMRTLARFLENDPQGVDNMAELLQDLCKEDSIYNRQPDLEDEEDHQASGDADGGGGGKATSAAAARSAVEVPGFRLVNDGGAAGGSAGGSEEAGEAGRGKGKGGKRRAVKAMRFEQDDIPQLSYSGYDCDSEDEAFILRANASYRAALAATAKPTAKGGGKKRVSLRRGVQPPIPGAASQGLCAADTSNPLTTSIMEQMLASLEKENFTVAQLYLDVITPERAQQLLLPHISGAFHSGQGGGGSCNSAVTELVSQVYQYWVAKRRALLGPLLRCYDHFPLLENWQRVGHSAFTPCNWSAAAIGPAVSEPANETTAAAAVAGTEAGGGEQRVLRNEEGGGGEQQELTAEVQERLRVYRDMRRLRQELDRVRLVADLARRREKLKRDRCRTSAAWWTALITAAGECDAQDTLRRIASIVAAAPQTDRQFACGGVEPNAPLQQQQQQQRQPKQEKAEPVPVTKPQPQQQSHKRAPAAPPPPQQSRKRAAAPLPREPPPKLPEGCTEAQAVKLLKGTNWEVEWRRGGSGGRHMAVVRKNSAPAAAVQPQPTHHRRAPVSMKAFNMWTPEEDALLLRGVAAHGHGHWADVRESTGLQRNSAQMNQRFARLLRNSNLEAQKALMARPPRSVDSSIARHMTGSSANGAGSSSGTSKKSRNGDSGGAGDKSSDGGGGSRKRKGGSGGAAEQGSSNSSSSGADAGSARAKVPKIGNTSAGSPVRKGSVVARGASVTNAGGSTRASKHASGSDSRAPSTGNAASARKPAIRKGGDGTGVSGSRSGSKGGTGPAGALRNSNSADSRAALRRADALARRAGKGRRRV</sequence>
<dbReference type="EMBL" id="JAFCMP010000097">
    <property type="protein sequence ID" value="KAG5187032.1"/>
    <property type="molecule type" value="Genomic_DNA"/>
</dbReference>
<feature type="domain" description="HTH myb-type" evidence="3">
    <location>
        <begin position="659"/>
        <end position="707"/>
    </location>
</feature>
<dbReference type="Gene3D" id="1.10.10.60">
    <property type="entry name" value="Homeodomain-like"/>
    <property type="match status" value="1"/>
</dbReference>
<dbReference type="AlphaFoldDB" id="A0A836CIA1"/>
<organism evidence="4 5">
    <name type="scientific">Tribonema minus</name>
    <dbReference type="NCBI Taxonomy" id="303371"/>
    <lineage>
        <taxon>Eukaryota</taxon>
        <taxon>Sar</taxon>
        <taxon>Stramenopiles</taxon>
        <taxon>Ochrophyta</taxon>
        <taxon>PX clade</taxon>
        <taxon>Xanthophyceae</taxon>
        <taxon>Tribonematales</taxon>
        <taxon>Tribonemataceae</taxon>
        <taxon>Tribonema</taxon>
    </lineage>
</organism>
<accession>A0A836CIA1</accession>
<dbReference type="GO" id="GO:0035267">
    <property type="term" value="C:NuA4 histone acetyltransferase complex"/>
    <property type="evidence" value="ECO:0007669"/>
    <property type="project" value="InterPro"/>
</dbReference>
<dbReference type="Pfam" id="PF00249">
    <property type="entry name" value="Myb_DNA-binding"/>
    <property type="match status" value="1"/>
</dbReference>
<dbReference type="InterPro" id="IPR001005">
    <property type="entry name" value="SANT/Myb"/>
</dbReference>
<dbReference type="InterPro" id="IPR017930">
    <property type="entry name" value="Myb_dom"/>
</dbReference>
<feature type="region of interest" description="Disordered" evidence="1">
    <location>
        <begin position="177"/>
        <end position="205"/>
    </location>
</feature>
<reference evidence="4" key="1">
    <citation type="submission" date="2021-02" db="EMBL/GenBank/DDBJ databases">
        <title>First Annotated Genome of the Yellow-green Alga Tribonema minus.</title>
        <authorList>
            <person name="Mahan K.M."/>
        </authorList>
    </citation>
    <scope>NUCLEOTIDE SEQUENCE</scope>
    <source>
        <strain evidence="4">UTEX B ZZ1240</strain>
    </source>
</reference>
<proteinExistence type="predicted"/>
<evidence type="ECO:0000259" key="2">
    <source>
        <dbReference type="PROSITE" id="PS50090"/>
    </source>
</evidence>
<feature type="region of interest" description="Disordered" evidence="1">
    <location>
        <begin position="135"/>
        <end position="161"/>
    </location>
</feature>
<dbReference type="PROSITE" id="PS50090">
    <property type="entry name" value="MYB_LIKE"/>
    <property type="match status" value="1"/>
</dbReference>
<feature type="compositionally biased region" description="Low complexity" evidence="1">
    <location>
        <begin position="552"/>
        <end position="563"/>
    </location>
</feature>
<feature type="compositionally biased region" description="Low complexity" evidence="1">
    <location>
        <begin position="731"/>
        <end position="745"/>
    </location>
</feature>
<evidence type="ECO:0000259" key="3">
    <source>
        <dbReference type="PROSITE" id="PS51294"/>
    </source>
</evidence>
<dbReference type="CDD" id="cd11660">
    <property type="entry name" value="SANT_TRF"/>
    <property type="match status" value="1"/>
</dbReference>
<feature type="region of interest" description="Disordered" evidence="1">
    <location>
        <begin position="42"/>
        <end position="61"/>
    </location>
</feature>
<feature type="compositionally biased region" description="Gly residues" evidence="1">
    <location>
        <begin position="752"/>
        <end position="766"/>
    </location>
</feature>
<dbReference type="InterPro" id="IPR024943">
    <property type="entry name" value="Enhancer_polycomb"/>
</dbReference>
<evidence type="ECO:0000313" key="5">
    <source>
        <dbReference type="Proteomes" id="UP000664859"/>
    </source>
</evidence>
<protein>
    <recommendedName>
        <fullName evidence="6">Myb-like domain-containing protein</fullName>
    </recommendedName>
</protein>
<feature type="region of interest" description="Disordered" evidence="1">
    <location>
        <begin position="419"/>
        <end position="442"/>
    </location>
</feature>
<feature type="region of interest" description="Disordered" evidence="1">
    <location>
        <begin position="730"/>
        <end position="912"/>
    </location>
</feature>
<evidence type="ECO:0008006" key="6">
    <source>
        <dbReference type="Google" id="ProtNLM"/>
    </source>
</evidence>
<evidence type="ECO:0000313" key="4">
    <source>
        <dbReference type="EMBL" id="KAG5187032.1"/>
    </source>
</evidence>
<name>A0A836CIA1_9STRA</name>
<feature type="compositionally biased region" description="Low complexity" evidence="1">
    <location>
        <begin position="882"/>
        <end position="892"/>
    </location>
</feature>
<feature type="domain" description="Myb-like" evidence="2">
    <location>
        <begin position="659"/>
        <end position="703"/>
    </location>
</feature>
<evidence type="ECO:0000256" key="1">
    <source>
        <dbReference type="SAM" id="MobiDB-lite"/>
    </source>
</evidence>
<feature type="compositionally biased region" description="Polar residues" evidence="1">
    <location>
        <begin position="822"/>
        <end position="849"/>
    </location>
</feature>
<dbReference type="SUPFAM" id="SSF46689">
    <property type="entry name" value="Homeodomain-like"/>
    <property type="match status" value="1"/>
</dbReference>
<dbReference type="PROSITE" id="PS51294">
    <property type="entry name" value="HTH_MYB"/>
    <property type="match status" value="1"/>
</dbReference>
<dbReference type="InterPro" id="IPR009057">
    <property type="entry name" value="Homeodomain-like_sf"/>
</dbReference>
<feature type="compositionally biased region" description="Basic residues" evidence="1">
    <location>
        <begin position="196"/>
        <end position="205"/>
    </location>
</feature>
<gene>
    <name evidence="4" type="ORF">JKP88DRAFT_308229</name>
</gene>